<dbReference type="AlphaFoldDB" id="A0AA39WZ29"/>
<dbReference type="Proteomes" id="UP001175000">
    <property type="component" value="Unassembled WGS sequence"/>
</dbReference>
<organism evidence="2 3">
    <name type="scientific">Immersiella caudata</name>
    <dbReference type="NCBI Taxonomy" id="314043"/>
    <lineage>
        <taxon>Eukaryota</taxon>
        <taxon>Fungi</taxon>
        <taxon>Dikarya</taxon>
        <taxon>Ascomycota</taxon>
        <taxon>Pezizomycotina</taxon>
        <taxon>Sordariomycetes</taxon>
        <taxon>Sordariomycetidae</taxon>
        <taxon>Sordariales</taxon>
        <taxon>Lasiosphaeriaceae</taxon>
        <taxon>Immersiella</taxon>
    </lineage>
</organism>
<feature type="compositionally biased region" description="Polar residues" evidence="1">
    <location>
        <begin position="1"/>
        <end position="15"/>
    </location>
</feature>
<evidence type="ECO:0000256" key="1">
    <source>
        <dbReference type="SAM" id="MobiDB-lite"/>
    </source>
</evidence>
<evidence type="ECO:0000313" key="3">
    <source>
        <dbReference type="Proteomes" id="UP001175000"/>
    </source>
</evidence>
<gene>
    <name evidence="2" type="ORF">B0T14DRAFT_517791</name>
</gene>
<protein>
    <submittedName>
        <fullName evidence="2">Uncharacterized protein</fullName>
    </submittedName>
</protein>
<sequence length="74" mass="7720">MRLLSSYPSFSTSLGSPRVGLASSPAVQLAHVSPISSILLGPGEVIIDMSKRLSVANLIRRPLASFSAARASLL</sequence>
<comment type="caution">
    <text evidence="2">The sequence shown here is derived from an EMBL/GenBank/DDBJ whole genome shotgun (WGS) entry which is preliminary data.</text>
</comment>
<dbReference type="EMBL" id="JAULSU010000003">
    <property type="protein sequence ID" value="KAK0624283.1"/>
    <property type="molecule type" value="Genomic_DNA"/>
</dbReference>
<reference evidence="2" key="1">
    <citation type="submission" date="2023-06" db="EMBL/GenBank/DDBJ databases">
        <title>Genome-scale phylogeny and comparative genomics of the fungal order Sordariales.</title>
        <authorList>
            <consortium name="Lawrence Berkeley National Laboratory"/>
            <person name="Hensen N."/>
            <person name="Bonometti L."/>
            <person name="Westerberg I."/>
            <person name="Brannstrom I.O."/>
            <person name="Guillou S."/>
            <person name="Cros-Aarteil S."/>
            <person name="Calhoun S."/>
            <person name="Haridas S."/>
            <person name="Kuo A."/>
            <person name="Mondo S."/>
            <person name="Pangilinan J."/>
            <person name="Riley R."/>
            <person name="Labutti K."/>
            <person name="Andreopoulos B."/>
            <person name="Lipzen A."/>
            <person name="Chen C."/>
            <person name="Yanf M."/>
            <person name="Daum C."/>
            <person name="Ng V."/>
            <person name="Clum A."/>
            <person name="Steindorff A."/>
            <person name="Ohm R."/>
            <person name="Martin F."/>
            <person name="Silar P."/>
            <person name="Natvig D."/>
            <person name="Lalanne C."/>
            <person name="Gautier V."/>
            <person name="Ament-Velasquez S.L."/>
            <person name="Kruys A."/>
            <person name="Hutchinson M.I."/>
            <person name="Powell A.J."/>
            <person name="Barry K."/>
            <person name="Miller A.N."/>
            <person name="Grigoriev I.V."/>
            <person name="Debuchy R."/>
            <person name="Gladieux P."/>
            <person name="Thoren M.H."/>
            <person name="Johannesson H."/>
        </authorList>
    </citation>
    <scope>NUCLEOTIDE SEQUENCE</scope>
    <source>
        <strain evidence="2">CBS 606.72</strain>
    </source>
</reference>
<proteinExistence type="predicted"/>
<name>A0AA39WZ29_9PEZI</name>
<feature type="region of interest" description="Disordered" evidence="1">
    <location>
        <begin position="1"/>
        <end position="20"/>
    </location>
</feature>
<accession>A0AA39WZ29</accession>
<evidence type="ECO:0000313" key="2">
    <source>
        <dbReference type="EMBL" id="KAK0624283.1"/>
    </source>
</evidence>
<keyword evidence="3" id="KW-1185">Reference proteome</keyword>